<evidence type="ECO:0000256" key="2">
    <source>
        <dbReference type="SAM" id="Phobius"/>
    </source>
</evidence>
<name>A0ABQ9I504_9NEOP</name>
<keyword evidence="2" id="KW-0472">Membrane</keyword>
<dbReference type="PANTHER" id="PTHR19444:SF13">
    <property type="entry name" value="PROTEIN UNC-93 HOMOLOG A"/>
    <property type="match status" value="1"/>
</dbReference>
<sequence length="74" mass="8475">MCGFLFPGREEAAYSNFRLWESLGFIIAYAYSSVLCTDVKLYILLVLLLGGLVGYYVIEWQLRRDAMRPKTGTD</sequence>
<evidence type="ECO:0000256" key="1">
    <source>
        <dbReference type="ARBA" id="ARBA00009172"/>
    </source>
</evidence>
<keyword evidence="2" id="KW-1133">Transmembrane helix</keyword>
<reference evidence="3 4" key="1">
    <citation type="submission" date="2023-02" db="EMBL/GenBank/DDBJ databases">
        <title>LHISI_Scaffold_Assembly.</title>
        <authorList>
            <person name="Stuart O.P."/>
            <person name="Cleave R."/>
            <person name="Magrath M.J.L."/>
            <person name="Mikheyev A.S."/>
        </authorList>
    </citation>
    <scope>NUCLEOTIDE SEQUENCE [LARGE SCALE GENOMIC DNA]</scope>
    <source>
        <strain evidence="3">Daus_M_001</strain>
        <tissue evidence="3">Leg muscle</tissue>
    </source>
</reference>
<dbReference type="PANTHER" id="PTHR19444">
    <property type="entry name" value="UNC-93 RELATED"/>
    <property type="match status" value="1"/>
</dbReference>
<dbReference type="Proteomes" id="UP001159363">
    <property type="component" value="Chromosome 2"/>
</dbReference>
<feature type="transmembrane region" description="Helical" evidence="2">
    <location>
        <begin position="41"/>
        <end position="58"/>
    </location>
</feature>
<comment type="similarity">
    <text evidence="1">Belongs to the unc-93 family.</text>
</comment>
<evidence type="ECO:0000313" key="4">
    <source>
        <dbReference type="Proteomes" id="UP001159363"/>
    </source>
</evidence>
<proteinExistence type="inferred from homology"/>
<accession>A0ABQ9I504</accession>
<dbReference type="EMBL" id="JARBHB010000002">
    <property type="protein sequence ID" value="KAJ8891577.1"/>
    <property type="molecule type" value="Genomic_DNA"/>
</dbReference>
<protein>
    <recommendedName>
        <fullName evidence="5">Copper transporter</fullName>
    </recommendedName>
</protein>
<organism evidence="3 4">
    <name type="scientific">Dryococelus australis</name>
    <dbReference type="NCBI Taxonomy" id="614101"/>
    <lineage>
        <taxon>Eukaryota</taxon>
        <taxon>Metazoa</taxon>
        <taxon>Ecdysozoa</taxon>
        <taxon>Arthropoda</taxon>
        <taxon>Hexapoda</taxon>
        <taxon>Insecta</taxon>
        <taxon>Pterygota</taxon>
        <taxon>Neoptera</taxon>
        <taxon>Polyneoptera</taxon>
        <taxon>Phasmatodea</taxon>
        <taxon>Verophasmatodea</taxon>
        <taxon>Anareolatae</taxon>
        <taxon>Phasmatidae</taxon>
        <taxon>Eurycanthinae</taxon>
        <taxon>Dryococelus</taxon>
    </lineage>
</organism>
<keyword evidence="4" id="KW-1185">Reference proteome</keyword>
<gene>
    <name evidence="3" type="ORF">PR048_004105</name>
</gene>
<dbReference type="InterPro" id="IPR051951">
    <property type="entry name" value="UNC-93_regulatory"/>
</dbReference>
<evidence type="ECO:0000313" key="3">
    <source>
        <dbReference type="EMBL" id="KAJ8891577.1"/>
    </source>
</evidence>
<evidence type="ECO:0008006" key="5">
    <source>
        <dbReference type="Google" id="ProtNLM"/>
    </source>
</evidence>
<comment type="caution">
    <text evidence="3">The sequence shown here is derived from an EMBL/GenBank/DDBJ whole genome shotgun (WGS) entry which is preliminary data.</text>
</comment>
<keyword evidence="2" id="KW-0812">Transmembrane</keyword>